<dbReference type="STRING" id="82374.NZ47_12490"/>
<dbReference type="EMBL" id="JSCE01000232">
    <property type="protein sequence ID" value="KHM49698.1"/>
    <property type="molecule type" value="Genomic_DNA"/>
</dbReference>
<dbReference type="RefSeq" id="WP_039211535.1">
    <property type="nucleotide sequence ID" value="NZ_JSCE01000232.1"/>
</dbReference>
<evidence type="ECO:0000259" key="8">
    <source>
        <dbReference type="PROSITE" id="PS51379"/>
    </source>
</evidence>
<evidence type="ECO:0000256" key="7">
    <source>
        <dbReference type="SAM" id="Phobius"/>
    </source>
</evidence>
<keyword evidence="7" id="KW-1133">Transmembrane helix</keyword>
<dbReference type="SUPFAM" id="SSF54862">
    <property type="entry name" value="4Fe-4S ferredoxins"/>
    <property type="match status" value="1"/>
</dbReference>
<dbReference type="eggNOG" id="COG0348">
    <property type="taxonomic scope" value="Bacteria"/>
</dbReference>
<dbReference type="PROSITE" id="PS51379">
    <property type="entry name" value="4FE4S_FER_2"/>
    <property type="match status" value="2"/>
</dbReference>
<keyword evidence="6" id="KW-0411">Iron-sulfur</keyword>
<evidence type="ECO:0000256" key="1">
    <source>
        <dbReference type="ARBA" id="ARBA00022448"/>
    </source>
</evidence>
<dbReference type="Pfam" id="PF00037">
    <property type="entry name" value="Fer4"/>
    <property type="match status" value="1"/>
</dbReference>
<keyword evidence="2" id="KW-0004">4Fe-4S</keyword>
<organism evidence="9 10">
    <name type="scientific">Anaerovibrio lipolyticus</name>
    <dbReference type="NCBI Taxonomy" id="82374"/>
    <lineage>
        <taxon>Bacteria</taxon>
        <taxon>Bacillati</taxon>
        <taxon>Bacillota</taxon>
        <taxon>Negativicutes</taxon>
        <taxon>Selenomonadales</taxon>
        <taxon>Selenomonadaceae</taxon>
        <taxon>Anaerovibrio</taxon>
    </lineage>
</organism>
<dbReference type="PROSITE" id="PS00198">
    <property type="entry name" value="4FE4S_FER_1"/>
    <property type="match status" value="1"/>
</dbReference>
<keyword evidence="10" id="KW-1185">Reference proteome</keyword>
<gene>
    <name evidence="9" type="ORF">NZ47_12490</name>
</gene>
<proteinExistence type="predicted"/>
<keyword evidence="1" id="KW-0813">Transport</keyword>
<name>A0A0B2JSG2_9FIRM</name>
<dbReference type="InterPro" id="IPR051684">
    <property type="entry name" value="Electron_Trans/Redox"/>
</dbReference>
<dbReference type="Proteomes" id="UP000030993">
    <property type="component" value="Unassembled WGS sequence"/>
</dbReference>
<dbReference type="AlphaFoldDB" id="A0A0B2JSG2"/>
<dbReference type="Pfam" id="PF12801">
    <property type="entry name" value="Fer4_5"/>
    <property type="match status" value="2"/>
</dbReference>
<evidence type="ECO:0000256" key="2">
    <source>
        <dbReference type="ARBA" id="ARBA00022485"/>
    </source>
</evidence>
<keyword evidence="5" id="KW-0408">Iron</keyword>
<accession>A0A0B2JSG2</accession>
<feature type="domain" description="4Fe-4S ferredoxin-type" evidence="8">
    <location>
        <begin position="247"/>
        <end position="276"/>
    </location>
</feature>
<feature type="transmembrane region" description="Helical" evidence="7">
    <location>
        <begin position="122"/>
        <end position="141"/>
    </location>
</feature>
<dbReference type="PANTHER" id="PTHR30176:SF3">
    <property type="entry name" value="FERREDOXIN-TYPE PROTEIN NAPH"/>
    <property type="match status" value="1"/>
</dbReference>
<feature type="domain" description="4Fe-4S ferredoxin-type" evidence="8">
    <location>
        <begin position="222"/>
        <end position="245"/>
    </location>
</feature>
<dbReference type="InterPro" id="IPR017896">
    <property type="entry name" value="4Fe4S_Fe-S-bd"/>
</dbReference>
<evidence type="ECO:0000313" key="9">
    <source>
        <dbReference type="EMBL" id="KHM49698.1"/>
    </source>
</evidence>
<dbReference type="GO" id="GO:0046872">
    <property type="term" value="F:metal ion binding"/>
    <property type="evidence" value="ECO:0007669"/>
    <property type="project" value="UniProtKB-KW"/>
</dbReference>
<dbReference type="GO" id="GO:0051539">
    <property type="term" value="F:4 iron, 4 sulfur cluster binding"/>
    <property type="evidence" value="ECO:0007669"/>
    <property type="project" value="UniProtKB-KW"/>
</dbReference>
<keyword evidence="3" id="KW-0479">Metal-binding</keyword>
<sequence>MGFTFGFRRRFVQIMTTCLTNWELTNLLSGKIYKGPGKNLCAPGLNCYSCPSATLSCPIGALQTVGGTSGFGISFYVSGFLLLLGVVMGRFVCGFLCPFGFFQELLHKLPLPKKKLFPPLIYGKYIILMFFVLLVPLWGGAYDNKGIPAFCEYICPAGTLEGAVPLLLTHPEFRQAAGMLFAWKFLLLIGVVIGCMTTYRFFCKALCPLGAIYGLMNPISLYRLRLAEQRCTACGICRGSCPMDINPARQTSSAECIMCGKCIEACPHNALYLGRENKERCC</sequence>
<dbReference type="GO" id="GO:0005886">
    <property type="term" value="C:plasma membrane"/>
    <property type="evidence" value="ECO:0007669"/>
    <property type="project" value="TreeGrafter"/>
</dbReference>
<keyword evidence="7" id="KW-0812">Transmembrane</keyword>
<comment type="caution">
    <text evidence="9">The sequence shown here is derived from an EMBL/GenBank/DDBJ whole genome shotgun (WGS) entry which is preliminary data.</text>
</comment>
<evidence type="ECO:0000256" key="6">
    <source>
        <dbReference type="ARBA" id="ARBA00023014"/>
    </source>
</evidence>
<evidence type="ECO:0000313" key="10">
    <source>
        <dbReference type="Proteomes" id="UP000030993"/>
    </source>
</evidence>
<evidence type="ECO:0000256" key="3">
    <source>
        <dbReference type="ARBA" id="ARBA00022723"/>
    </source>
</evidence>
<keyword evidence="7" id="KW-0472">Membrane</keyword>
<protein>
    <submittedName>
        <fullName evidence="9">4Fe-4S ferredoxin</fullName>
    </submittedName>
</protein>
<dbReference type="PANTHER" id="PTHR30176">
    <property type="entry name" value="FERREDOXIN-TYPE PROTEIN NAPH"/>
    <property type="match status" value="1"/>
</dbReference>
<feature type="transmembrane region" description="Helical" evidence="7">
    <location>
        <begin position="180"/>
        <end position="202"/>
    </location>
</feature>
<evidence type="ECO:0000256" key="4">
    <source>
        <dbReference type="ARBA" id="ARBA00022982"/>
    </source>
</evidence>
<dbReference type="Gene3D" id="3.30.70.20">
    <property type="match status" value="1"/>
</dbReference>
<reference evidence="9 10" key="1">
    <citation type="journal article" date="2013" name="PLoS ONE">
        <title>Identification and characterization of three novel lipases belonging to families II and V from Anaerovibrio lipolyticus 5ST.</title>
        <authorList>
            <person name="Prive F."/>
            <person name="Kaderbhai N.N."/>
            <person name="Girdwood S."/>
            <person name="Worgan H.J."/>
            <person name="Pinloche E."/>
            <person name="Scollan N.D."/>
            <person name="Huws S.A."/>
            <person name="Newbold C.J."/>
        </authorList>
    </citation>
    <scope>NUCLEOTIDE SEQUENCE [LARGE SCALE GENOMIC DNA]</scope>
    <source>
        <strain evidence="9 10">5S</strain>
    </source>
</reference>
<dbReference type="InterPro" id="IPR017900">
    <property type="entry name" value="4Fe4S_Fe_S_CS"/>
</dbReference>
<feature type="transmembrane region" description="Helical" evidence="7">
    <location>
        <begin position="75"/>
        <end position="101"/>
    </location>
</feature>
<evidence type="ECO:0000256" key="5">
    <source>
        <dbReference type="ARBA" id="ARBA00023004"/>
    </source>
</evidence>
<keyword evidence="4" id="KW-0249">Electron transport</keyword>